<feature type="chain" id="PRO_5017371352" evidence="2">
    <location>
        <begin position="24"/>
        <end position="681"/>
    </location>
</feature>
<feature type="signal peptide" evidence="2">
    <location>
        <begin position="1"/>
        <end position="23"/>
    </location>
</feature>
<evidence type="ECO:0000313" key="4">
    <source>
        <dbReference type="Proteomes" id="UP000265631"/>
    </source>
</evidence>
<feature type="compositionally biased region" description="Acidic residues" evidence="1">
    <location>
        <begin position="370"/>
        <end position="383"/>
    </location>
</feature>
<feature type="compositionally biased region" description="Low complexity" evidence="1">
    <location>
        <begin position="144"/>
        <end position="181"/>
    </location>
</feature>
<name>A0A395MHY0_9HYPO</name>
<dbReference type="AlphaFoldDB" id="A0A395MHY0"/>
<keyword evidence="4" id="KW-1185">Reference proteome</keyword>
<feature type="region of interest" description="Disordered" evidence="1">
    <location>
        <begin position="105"/>
        <end position="412"/>
    </location>
</feature>
<feature type="compositionally biased region" description="Low complexity" evidence="1">
    <location>
        <begin position="256"/>
        <end position="266"/>
    </location>
</feature>
<feature type="compositionally biased region" description="Polar residues" evidence="1">
    <location>
        <begin position="393"/>
        <end position="405"/>
    </location>
</feature>
<dbReference type="EMBL" id="PXXK01000253">
    <property type="protein sequence ID" value="RFN47446.1"/>
    <property type="molecule type" value="Genomic_DNA"/>
</dbReference>
<feature type="compositionally biased region" description="Gly residues" evidence="1">
    <location>
        <begin position="133"/>
        <end position="143"/>
    </location>
</feature>
<gene>
    <name evidence="3" type="ORF">FIE12Z_8308</name>
</gene>
<feature type="region of interest" description="Disordered" evidence="1">
    <location>
        <begin position="526"/>
        <end position="588"/>
    </location>
</feature>
<feature type="compositionally biased region" description="Polar residues" evidence="1">
    <location>
        <begin position="344"/>
        <end position="354"/>
    </location>
</feature>
<feature type="region of interest" description="Disordered" evidence="1">
    <location>
        <begin position="634"/>
        <end position="653"/>
    </location>
</feature>
<reference evidence="3 4" key="1">
    <citation type="journal article" date="2018" name="PLoS Pathog.">
        <title>Evolution of structural diversity of trichothecenes, a family of toxins produced by plant pathogenic and entomopathogenic fungi.</title>
        <authorList>
            <person name="Proctor R.H."/>
            <person name="McCormick S.P."/>
            <person name="Kim H.S."/>
            <person name="Cardoza R.E."/>
            <person name="Stanley A.M."/>
            <person name="Lindo L."/>
            <person name="Kelly A."/>
            <person name="Brown D.W."/>
            <person name="Lee T."/>
            <person name="Vaughan M.M."/>
            <person name="Alexander N.J."/>
            <person name="Busman M."/>
            <person name="Gutierrez S."/>
        </authorList>
    </citation>
    <scope>NUCLEOTIDE SEQUENCE [LARGE SCALE GENOMIC DNA]</scope>
    <source>
        <strain evidence="3 4">NRRL 13405</strain>
    </source>
</reference>
<evidence type="ECO:0000256" key="1">
    <source>
        <dbReference type="SAM" id="MobiDB-lite"/>
    </source>
</evidence>
<organism evidence="3 4">
    <name type="scientific">Fusarium flagelliforme</name>
    <dbReference type="NCBI Taxonomy" id="2675880"/>
    <lineage>
        <taxon>Eukaryota</taxon>
        <taxon>Fungi</taxon>
        <taxon>Dikarya</taxon>
        <taxon>Ascomycota</taxon>
        <taxon>Pezizomycotina</taxon>
        <taxon>Sordariomycetes</taxon>
        <taxon>Hypocreomycetidae</taxon>
        <taxon>Hypocreales</taxon>
        <taxon>Nectriaceae</taxon>
        <taxon>Fusarium</taxon>
        <taxon>Fusarium incarnatum-equiseti species complex</taxon>
    </lineage>
</organism>
<evidence type="ECO:0000256" key="2">
    <source>
        <dbReference type="SAM" id="SignalP"/>
    </source>
</evidence>
<feature type="compositionally biased region" description="Polar residues" evidence="1">
    <location>
        <begin position="313"/>
        <end position="327"/>
    </location>
</feature>
<keyword evidence="2" id="KW-0732">Signal</keyword>
<sequence>MIRLYILLCLLPCLLLTAPFTHAALLPRLKVPFDLPGAIFHEPETRSLNVVPFKGLPGQSHHGHRLHHTLSLVKRLVEDQGDMVEVTEEALQELLDQINRLHDQVNGMMPSGASDRQPSQETGASSGDQSGQLPGGSSGGSSGNGQSEQLPEQSAEAEAPESAGPPDSSVPPVVSAPSVRPELPAPTDEDAIPLDSQPPNAPDQPDSDGQSQPEGTDTQADSALAAPAGNPTLTANDESPNPPSEDLPEGQPGGDAAEALTEPAAASGNRNTLQSDDPPNNAIVQPTVEAEAPTETHSSVAQDARTTEAPQDDNPSSDSGDQGSEGTSALPGGAFVESPEDALQTLSSDVASAEQTEDPLPEETQGSSPPDDDDDECVEDEEVSGLPVRRRNPNCTPGNRPSASEPTKDVPAALSLVATTERGLVEVAATASELATFQPTTEIALASENAEEPAPALETEATSTPTIKVVDSQQLGVLTSIASPPAVSGPESPTAAQLSIPQTSPSLRTLVFTSVLTRSSTIKTTTTRTEIVNANEPTRSPKPPGHVFKEDADAGSAFNKDGKLAVEDDDDENEPPGTSPVVSKRGDVNHCIETPLQGTPIPTEVMTETTSLHTTRMAMTTTISLSYRTTMSTPEATQESAAPSLLPSGIKGGNGTYDVTPTTGFRTMPRLTASLAERGGM</sequence>
<evidence type="ECO:0000313" key="3">
    <source>
        <dbReference type="EMBL" id="RFN47446.1"/>
    </source>
</evidence>
<proteinExistence type="predicted"/>
<feature type="compositionally biased region" description="Polar residues" evidence="1">
    <location>
        <begin position="268"/>
        <end position="284"/>
    </location>
</feature>
<accession>A0A395MHY0</accession>
<dbReference type="Proteomes" id="UP000265631">
    <property type="component" value="Unassembled WGS sequence"/>
</dbReference>
<feature type="compositionally biased region" description="Polar residues" evidence="1">
    <location>
        <begin position="114"/>
        <end position="124"/>
    </location>
</feature>
<protein>
    <submittedName>
        <fullName evidence="3">Uncharacterized protein</fullName>
    </submittedName>
</protein>
<feature type="compositionally biased region" description="Polar residues" evidence="1">
    <location>
        <begin position="207"/>
        <end position="221"/>
    </location>
</feature>
<comment type="caution">
    <text evidence="3">The sequence shown here is derived from an EMBL/GenBank/DDBJ whole genome shotgun (WGS) entry which is preliminary data.</text>
</comment>